<organism evidence="1 2">
    <name type="scientific">Olleya aquimaris</name>
    <dbReference type="NCBI Taxonomy" id="639310"/>
    <lineage>
        <taxon>Bacteria</taxon>
        <taxon>Pseudomonadati</taxon>
        <taxon>Bacteroidota</taxon>
        <taxon>Flavobacteriia</taxon>
        <taxon>Flavobacteriales</taxon>
        <taxon>Flavobacteriaceae</taxon>
    </lineage>
</organism>
<dbReference type="AlphaFoldDB" id="A0A327RET7"/>
<dbReference type="RefSeq" id="WP_111660129.1">
    <property type="nucleotide sequence ID" value="NZ_QLLO01000005.1"/>
</dbReference>
<protein>
    <submittedName>
        <fullName evidence="1">Gliding motility-associated lipoprotein GldB</fullName>
    </submittedName>
</protein>
<comment type="caution">
    <text evidence="1">The sequence shown here is derived from an EMBL/GenBank/DDBJ whole genome shotgun (WGS) entry which is preliminary data.</text>
</comment>
<evidence type="ECO:0000313" key="1">
    <source>
        <dbReference type="EMBL" id="RAJ14645.1"/>
    </source>
</evidence>
<dbReference type="NCBIfam" id="TIGR03514">
    <property type="entry name" value="GldB_lipo"/>
    <property type="match status" value="1"/>
</dbReference>
<dbReference type="PROSITE" id="PS51257">
    <property type="entry name" value="PROKAR_LIPOPROTEIN"/>
    <property type="match status" value="1"/>
</dbReference>
<dbReference type="Pfam" id="PF25594">
    <property type="entry name" value="GldB_lipo"/>
    <property type="match status" value="1"/>
</dbReference>
<evidence type="ECO:0000313" key="2">
    <source>
        <dbReference type="Proteomes" id="UP000248703"/>
    </source>
</evidence>
<proteinExistence type="predicted"/>
<dbReference type="Proteomes" id="UP000248703">
    <property type="component" value="Unassembled WGS sequence"/>
</dbReference>
<keyword evidence="2" id="KW-1185">Reference proteome</keyword>
<sequence length="320" mass="37709">MRLVIFIVSLFFLMLSCQDDNTIQKEIAKININVDVERFDIAFAEAKPNDLPQLKSAFPFMFPEQYDDAFWIRKMNDTLQLQLNEETLKKFPDLKDETQEIKQLFQHLKYYFPTFKTPRVITTTSDVDYRNKVIVTDTIAIIELDTYLGNDHFFYEGLQAYIVANMKPEQIVVDLADAYAKKMVLNTKRKNLLDEMIYFGKLLYIKDKVIPFKTDAQKIGYTPEQLDWAYANQEQIWKYFIDKELLYSTDSKLPNRFINAAPFSKFYLAEIDNESPGRIGQFIGWQIVRAYMKNNDVSITELLNTPTQTLFNKSKYKPRQ</sequence>
<dbReference type="EMBL" id="QLLO01000005">
    <property type="protein sequence ID" value="RAJ14645.1"/>
    <property type="molecule type" value="Genomic_DNA"/>
</dbReference>
<gene>
    <name evidence="1" type="ORF">LY08_01825</name>
</gene>
<reference evidence="1 2" key="1">
    <citation type="submission" date="2018-06" db="EMBL/GenBank/DDBJ databases">
        <title>Genomic Encyclopedia of Archaeal and Bacterial Type Strains, Phase II (KMG-II): from individual species to whole genera.</title>
        <authorList>
            <person name="Goeker M."/>
        </authorList>
    </citation>
    <scope>NUCLEOTIDE SEQUENCE [LARGE SCALE GENOMIC DNA]</scope>
    <source>
        <strain evidence="1 2">DSM 24464</strain>
    </source>
</reference>
<name>A0A327RET7_9FLAO</name>
<accession>A0A327RET7</accession>
<dbReference type="OrthoDB" id="976022at2"/>
<dbReference type="InterPro" id="IPR019853">
    <property type="entry name" value="GldB-like"/>
</dbReference>
<keyword evidence="1" id="KW-0449">Lipoprotein</keyword>